<name>A0A0G1DLY0_9BACT</name>
<organism evidence="2 3">
    <name type="scientific">Candidatus Magasanikbacteria bacterium GW2011_GWE2_42_7</name>
    <dbReference type="NCBI Taxonomy" id="1619052"/>
    <lineage>
        <taxon>Bacteria</taxon>
        <taxon>Candidatus Magasanikiibacteriota</taxon>
    </lineage>
</organism>
<comment type="caution">
    <text evidence="2">The sequence shown here is derived from an EMBL/GenBank/DDBJ whole genome shotgun (WGS) entry which is preliminary data.</text>
</comment>
<keyword evidence="1" id="KW-0472">Membrane</keyword>
<evidence type="ECO:0008006" key="4">
    <source>
        <dbReference type="Google" id="ProtNLM"/>
    </source>
</evidence>
<feature type="transmembrane region" description="Helical" evidence="1">
    <location>
        <begin position="49"/>
        <end position="71"/>
    </location>
</feature>
<dbReference type="Proteomes" id="UP000033867">
    <property type="component" value="Unassembled WGS sequence"/>
</dbReference>
<evidence type="ECO:0000313" key="3">
    <source>
        <dbReference type="Proteomes" id="UP000033867"/>
    </source>
</evidence>
<feature type="transmembrane region" description="Helical" evidence="1">
    <location>
        <begin position="16"/>
        <end position="37"/>
    </location>
</feature>
<evidence type="ECO:0000313" key="2">
    <source>
        <dbReference type="EMBL" id="KKS71846.1"/>
    </source>
</evidence>
<accession>A0A0G1DLY0</accession>
<keyword evidence="1" id="KW-1133">Transmembrane helix</keyword>
<sequence length="100" mass="11730">MDELDQQQEVLRHKTFLLMFRILLIFGIPAVLAYFAGGWLDKSYDMRPYGSLMALGVAIVTSWTITIRIYLKVDKEFRELRKKMDERDAAKKKTPDTDQE</sequence>
<keyword evidence="1" id="KW-0812">Transmembrane</keyword>
<evidence type="ECO:0000256" key="1">
    <source>
        <dbReference type="SAM" id="Phobius"/>
    </source>
</evidence>
<dbReference type="EMBL" id="LCEK01000018">
    <property type="protein sequence ID" value="KKS71846.1"/>
    <property type="molecule type" value="Genomic_DNA"/>
</dbReference>
<reference evidence="2 3" key="1">
    <citation type="journal article" date="2015" name="Nature">
        <title>rRNA introns, odd ribosomes, and small enigmatic genomes across a large radiation of phyla.</title>
        <authorList>
            <person name="Brown C.T."/>
            <person name="Hug L.A."/>
            <person name="Thomas B.C."/>
            <person name="Sharon I."/>
            <person name="Castelle C.J."/>
            <person name="Singh A."/>
            <person name="Wilkins M.J."/>
            <person name="Williams K.H."/>
            <person name="Banfield J.F."/>
        </authorList>
    </citation>
    <scope>NUCLEOTIDE SEQUENCE [LARGE SCALE GENOMIC DNA]</scope>
</reference>
<dbReference type="AlphaFoldDB" id="A0A0G1DLY0"/>
<protein>
    <recommendedName>
        <fullName evidence="4">F0F1-ATPase subunit</fullName>
    </recommendedName>
</protein>
<proteinExistence type="predicted"/>
<gene>
    <name evidence="2" type="ORF">UV42_C0018G0005</name>
</gene>